<reference evidence="2" key="2">
    <citation type="journal article" date="2012" name="PLoS ONE">
        <title>Phylogenetic Analysis of the Complete Mitochondrial Genome of Madurella mycetomatis Confirms Its Taxonomic Position within the Order Sordariales.</title>
        <authorList>
            <person name="van de Sande W.W."/>
        </authorList>
    </citation>
    <scope>NUCLEOTIDE SEQUENCE</scope>
</reference>
<organism evidence="2">
    <name type="scientific">Madurella mycetomatis</name>
    <dbReference type="NCBI Taxonomy" id="100816"/>
    <lineage>
        <taxon>Eukaryota</taxon>
        <taxon>Fungi</taxon>
        <taxon>Dikarya</taxon>
        <taxon>Ascomycota</taxon>
        <taxon>Pezizomycotina</taxon>
        <taxon>Sordariomycetes</taxon>
        <taxon>Sordariomycetidae</taxon>
        <taxon>Sordariales</taxon>
        <taxon>Sordariales incertae sedis</taxon>
        <taxon>Madurella</taxon>
    </lineage>
</organism>
<feature type="transmembrane region" description="Helical" evidence="1">
    <location>
        <begin position="15"/>
        <end position="34"/>
    </location>
</feature>
<name>I6NU42_9PEZI</name>
<accession>I6NU42</accession>
<dbReference type="AlphaFoldDB" id="I6NU42"/>
<dbReference type="RefSeq" id="YP_006576215.1">
    <property type="nucleotide sequence ID" value="NC_018359.1"/>
</dbReference>
<evidence type="ECO:0000313" key="2">
    <source>
        <dbReference type="EMBL" id="AEY94414.1"/>
    </source>
</evidence>
<protein>
    <submittedName>
        <fullName evidence="2">Uncharacterized protein</fullName>
    </submittedName>
</protein>
<evidence type="ECO:0000256" key="1">
    <source>
        <dbReference type="SAM" id="Phobius"/>
    </source>
</evidence>
<proteinExistence type="predicted"/>
<dbReference type="GeneID" id="13435468"/>
<gene>
    <name evidence="2" type="primary">x5</name>
</gene>
<keyword evidence="1" id="KW-0472">Membrane</keyword>
<keyword evidence="2" id="KW-0496">Mitochondrion</keyword>
<reference evidence="2" key="1">
    <citation type="submission" date="2011-11" db="EMBL/GenBank/DDBJ databases">
        <authorList>
            <person name="van de Sande W.J."/>
        </authorList>
    </citation>
    <scope>NUCLEOTIDE SEQUENCE</scope>
</reference>
<keyword evidence="1" id="KW-1133">Transmembrane helix</keyword>
<sequence>MIISYKDIEKFCQFFYIYLGIIVINSVINIIILIDMDILSITSGIEIIHEKITLKIVQSKENSDLIVQTEQDTKVAIENSNKTDPVDVDNNKDKCIEKNPLRDIHKYLLSADKSYCPSHFQKNTLPSIPEDVPVYGNKLVTFKPSSLLQNRNLPEMFIEIPKGTSMGGKLTELGKAIEGADEAIKLYDSQYVKFNRVLSGIQNGTEEFYPNEAKPLMETYIDLVAKLSNQQKVMANEAIKQLHKLNPDFSRDLYPIENNSKDTRNTIIDLGRGSNYSISKKN</sequence>
<keyword evidence="1" id="KW-0812">Transmembrane</keyword>
<geneLocation type="mitochondrion" evidence="2"/>
<dbReference type="EMBL" id="JQ015302">
    <property type="protein sequence ID" value="AEY94414.1"/>
    <property type="molecule type" value="Genomic_DNA"/>
</dbReference>